<gene>
    <name evidence="11" type="ORF">SAMN05192580_3812</name>
</gene>
<accession>A0A1I6MAS7</accession>
<dbReference type="OrthoDB" id="9806929at2"/>
<keyword evidence="6" id="KW-0283">Flagellar rotation</keyword>
<evidence type="ECO:0000313" key="12">
    <source>
        <dbReference type="Proteomes" id="UP000198824"/>
    </source>
</evidence>
<dbReference type="InterPro" id="IPR002898">
    <property type="entry name" value="MotA_ExbB_proton_chnl"/>
</dbReference>
<dbReference type="GO" id="GO:0071978">
    <property type="term" value="P:bacterial-type flagellum-dependent swarming motility"/>
    <property type="evidence" value="ECO:0007669"/>
    <property type="project" value="InterPro"/>
</dbReference>
<keyword evidence="7 9" id="KW-1133">Transmembrane helix</keyword>
<evidence type="ECO:0000259" key="10">
    <source>
        <dbReference type="Pfam" id="PF01618"/>
    </source>
</evidence>
<keyword evidence="8 9" id="KW-0472">Membrane</keyword>
<feature type="transmembrane region" description="Helical" evidence="9">
    <location>
        <begin position="12"/>
        <end position="30"/>
    </location>
</feature>
<feature type="transmembrane region" description="Helical" evidence="9">
    <location>
        <begin position="124"/>
        <end position="149"/>
    </location>
</feature>
<dbReference type="InterPro" id="IPR047055">
    <property type="entry name" value="MotA-like"/>
</dbReference>
<keyword evidence="12" id="KW-1185">Reference proteome</keyword>
<dbReference type="Pfam" id="PF01618">
    <property type="entry name" value="MotA_ExbB"/>
    <property type="match status" value="1"/>
</dbReference>
<organism evidence="11 12">
    <name type="scientific">Sphingomonas jatrophae</name>
    <dbReference type="NCBI Taxonomy" id="1166337"/>
    <lineage>
        <taxon>Bacteria</taxon>
        <taxon>Pseudomonadati</taxon>
        <taxon>Pseudomonadota</taxon>
        <taxon>Alphaproteobacteria</taxon>
        <taxon>Sphingomonadales</taxon>
        <taxon>Sphingomonadaceae</taxon>
        <taxon>Sphingomonas</taxon>
    </lineage>
</organism>
<reference evidence="11 12" key="1">
    <citation type="submission" date="2016-10" db="EMBL/GenBank/DDBJ databases">
        <authorList>
            <person name="de Groot N.N."/>
        </authorList>
    </citation>
    <scope>NUCLEOTIDE SEQUENCE [LARGE SCALE GENOMIC DNA]</scope>
    <source>
        <strain evidence="11 12">S5-249</strain>
    </source>
</reference>
<evidence type="ECO:0000256" key="1">
    <source>
        <dbReference type="ARBA" id="ARBA00004651"/>
    </source>
</evidence>
<proteinExistence type="inferred from homology"/>
<dbReference type="STRING" id="1166337.SAMN05192580_3812"/>
<dbReference type="InterPro" id="IPR000540">
    <property type="entry name" value="Flag_MotA_CS"/>
</dbReference>
<keyword evidence="5 9" id="KW-0812">Transmembrane</keyword>
<evidence type="ECO:0000256" key="8">
    <source>
        <dbReference type="ARBA" id="ARBA00023136"/>
    </source>
</evidence>
<feature type="transmembrane region" description="Helical" evidence="9">
    <location>
        <begin position="155"/>
        <end position="179"/>
    </location>
</feature>
<evidence type="ECO:0000256" key="6">
    <source>
        <dbReference type="ARBA" id="ARBA00022779"/>
    </source>
</evidence>
<name>A0A1I6MAS7_9SPHN</name>
<protein>
    <submittedName>
        <fullName evidence="11">Chemotaxis protein MotA</fullName>
    </submittedName>
</protein>
<evidence type="ECO:0000256" key="7">
    <source>
        <dbReference type="ARBA" id="ARBA00022989"/>
    </source>
</evidence>
<evidence type="ECO:0000256" key="2">
    <source>
        <dbReference type="ARBA" id="ARBA00008038"/>
    </source>
</evidence>
<dbReference type="EMBL" id="FOZG01000003">
    <property type="protein sequence ID" value="SFS12820.1"/>
    <property type="molecule type" value="Genomic_DNA"/>
</dbReference>
<comment type="subcellular location">
    <subcellularLocation>
        <location evidence="1">Cell membrane</location>
        <topology evidence="1">Multi-pass membrane protein</topology>
    </subcellularLocation>
</comment>
<dbReference type="PANTHER" id="PTHR30433">
    <property type="entry name" value="CHEMOTAXIS PROTEIN MOTA"/>
    <property type="match status" value="1"/>
</dbReference>
<dbReference type="GO" id="GO:0006935">
    <property type="term" value="P:chemotaxis"/>
    <property type="evidence" value="ECO:0007669"/>
    <property type="project" value="InterPro"/>
</dbReference>
<comment type="similarity">
    <text evidence="2">Belongs to the MotA family.</text>
</comment>
<keyword evidence="4" id="KW-1003">Cell membrane</keyword>
<evidence type="ECO:0000256" key="3">
    <source>
        <dbReference type="ARBA" id="ARBA00022448"/>
    </source>
</evidence>
<dbReference type="Proteomes" id="UP000198824">
    <property type="component" value="Unassembled WGS sequence"/>
</dbReference>
<sequence length="218" mass="23083">MTQFWAEIGRYLDPLALLLVIGGAFAIACFRSTGEDRARAFAALGPLFRADPARDGLAALRALSRIEARVQLRTLAQVDRVAAEGFLRRAARRLADAPSAAAFVAWGEEALTVRSERHAGAIGFWRAVADAAPAMGMIGTVVALVAMFARMEDAAAIGPAMALAMLTTLYGVVLSGAIAGPIAARLERLSEAEAAWQRRAVARLARLAHDAFDLRAAA</sequence>
<dbReference type="AlphaFoldDB" id="A0A1I6MAS7"/>
<evidence type="ECO:0000256" key="4">
    <source>
        <dbReference type="ARBA" id="ARBA00022475"/>
    </source>
</evidence>
<keyword evidence="3" id="KW-0813">Transport</keyword>
<dbReference type="GO" id="GO:0005886">
    <property type="term" value="C:plasma membrane"/>
    <property type="evidence" value="ECO:0007669"/>
    <property type="project" value="UniProtKB-SubCell"/>
</dbReference>
<evidence type="ECO:0000256" key="9">
    <source>
        <dbReference type="SAM" id="Phobius"/>
    </source>
</evidence>
<evidence type="ECO:0000256" key="5">
    <source>
        <dbReference type="ARBA" id="ARBA00022692"/>
    </source>
</evidence>
<dbReference type="RefSeq" id="WP_093317204.1">
    <property type="nucleotide sequence ID" value="NZ_FOZG01000003.1"/>
</dbReference>
<feature type="domain" description="MotA/TolQ/ExbB proton channel" evidence="10">
    <location>
        <begin position="84"/>
        <end position="194"/>
    </location>
</feature>
<evidence type="ECO:0000313" key="11">
    <source>
        <dbReference type="EMBL" id="SFS12820.1"/>
    </source>
</evidence>
<dbReference type="PROSITE" id="PS01307">
    <property type="entry name" value="MOTA"/>
    <property type="match status" value="1"/>
</dbReference>